<name>A0A6P4XU83_BRABE</name>
<dbReference type="Gene3D" id="2.60.120.970">
    <property type="match status" value="1"/>
</dbReference>
<feature type="region of interest" description="Disordered" evidence="11">
    <location>
        <begin position="336"/>
        <end position="385"/>
    </location>
</feature>
<feature type="domain" description="TGF-beta family profile" evidence="12">
    <location>
        <begin position="364"/>
        <end position="487"/>
    </location>
</feature>
<organism evidence="13 14">
    <name type="scientific">Branchiostoma belcheri</name>
    <name type="common">Amphioxus</name>
    <dbReference type="NCBI Taxonomy" id="7741"/>
    <lineage>
        <taxon>Eukaryota</taxon>
        <taxon>Metazoa</taxon>
        <taxon>Chordata</taxon>
        <taxon>Cephalochordata</taxon>
        <taxon>Leptocardii</taxon>
        <taxon>Amphioxiformes</taxon>
        <taxon>Branchiostomatidae</taxon>
        <taxon>Branchiostoma</taxon>
    </lineage>
</organism>
<keyword evidence="4" id="KW-0964">Secreted</keyword>
<dbReference type="PANTHER" id="PTHR11848:SF302">
    <property type="entry name" value="TGF-BETA FAMILY PROFILE DOMAIN-CONTAINING PROTEIN"/>
    <property type="match status" value="1"/>
</dbReference>
<accession>A0A6P4XU83</accession>
<dbReference type="GO" id="GO:0005615">
    <property type="term" value="C:extracellular space"/>
    <property type="evidence" value="ECO:0007669"/>
    <property type="project" value="TreeGrafter"/>
</dbReference>
<dbReference type="InterPro" id="IPR001839">
    <property type="entry name" value="TGF-b_C"/>
</dbReference>
<keyword evidence="3" id="KW-0217">Developmental protein</keyword>
<evidence type="ECO:0000256" key="11">
    <source>
        <dbReference type="SAM" id="MobiDB-lite"/>
    </source>
</evidence>
<dbReference type="GO" id="GO:0008083">
    <property type="term" value="F:growth factor activity"/>
    <property type="evidence" value="ECO:0007669"/>
    <property type="project" value="UniProtKB-KW"/>
</dbReference>
<evidence type="ECO:0000256" key="3">
    <source>
        <dbReference type="ARBA" id="ARBA00022473"/>
    </source>
</evidence>
<dbReference type="Proteomes" id="UP000515135">
    <property type="component" value="Unplaced"/>
</dbReference>
<dbReference type="PROSITE" id="PS00250">
    <property type="entry name" value="TGF_BETA_1"/>
    <property type="match status" value="1"/>
</dbReference>
<evidence type="ECO:0000256" key="9">
    <source>
        <dbReference type="ARBA" id="ARBA00023180"/>
    </source>
</evidence>
<evidence type="ECO:0000259" key="12">
    <source>
        <dbReference type="PROSITE" id="PS51362"/>
    </source>
</evidence>
<protein>
    <submittedName>
        <fullName evidence="14">Nodal homolog 2-A-like</fullName>
    </submittedName>
</protein>
<dbReference type="InterPro" id="IPR015615">
    <property type="entry name" value="TGF-beta-rel"/>
</dbReference>
<feature type="compositionally biased region" description="Basic and acidic residues" evidence="11">
    <location>
        <begin position="336"/>
        <end position="357"/>
    </location>
</feature>
<comment type="subcellular location">
    <subcellularLocation>
        <location evidence="1">Secreted</location>
    </subcellularLocation>
</comment>
<dbReference type="CDD" id="cd13759">
    <property type="entry name" value="TGF_beta_NODAL"/>
    <property type="match status" value="1"/>
</dbReference>
<dbReference type="Pfam" id="PF00019">
    <property type="entry name" value="TGF_beta"/>
    <property type="match status" value="1"/>
</dbReference>
<evidence type="ECO:0000313" key="13">
    <source>
        <dbReference type="Proteomes" id="UP000515135"/>
    </source>
</evidence>
<dbReference type="SMART" id="SM00204">
    <property type="entry name" value="TGFB"/>
    <property type="match status" value="1"/>
</dbReference>
<evidence type="ECO:0000256" key="8">
    <source>
        <dbReference type="ARBA" id="ARBA00023157"/>
    </source>
</evidence>
<keyword evidence="8" id="KW-1015">Disulfide bond</keyword>
<keyword evidence="7 10" id="KW-0339">Growth factor</keyword>
<sequence>MPAVKQAGRPAVTPPEPHQLRVKTMWTFLTTVAAFLAVQLLPCRECLSNEHTLVAASGLLRASGGEGLTLGSYEHGEGGVVNVTMRGMAVAGRMTPEFMLDFYQSLSSGTDLNITREEKEALPLPSDTVRSFALKDAKQKGSRKFSYVFDTSNISPDMDIRLAELRMRGPNFSPPRRLSVRVFSHEEKKCKKKKEGATCTVKHRIANFKQIQEDLTVDGWRVVDLTKKLSRWVRQNVSADTIEIQITSKPERRRPRDLSTDASDWLMLVKNMSPVQIPDSDETETEFYDPEDENPESYADEPNSESRQKRRVEIKLSEDVSLVMFSQNQKADLLRDSQKAKRAEHPVRHDHQTETRIARSNRRRQKKSKKGKTTTDSSSDKQDDTPCKKVEFWVDFDHIGWGTWIIYPKRFNAFRCEGVCPTPVDQLYHPTNHAVMTSILNLHKPGKAPMPCCIPTKLKALSMLYLEHGEVVLRHHEDMIVDECGCQ</sequence>
<keyword evidence="13" id="KW-1185">Reference proteome</keyword>
<dbReference type="RefSeq" id="XP_019620220.1">
    <property type="nucleotide sequence ID" value="XM_019764661.1"/>
</dbReference>
<dbReference type="Pfam" id="PF00688">
    <property type="entry name" value="TGFb_propeptide"/>
    <property type="match status" value="1"/>
</dbReference>
<dbReference type="AlphaFoldDB" id="A0A6P4XU83"/>
<dbReference type="GeneID" id="109466818"/>
<dbReference type="Gene3D" id="2.10.90.10">
    <property type="entry name" value="Cystine-knot cytokines"/>
    <property type="match status" value="1"/>
</dbReference>
<feature type="compositionally biased region" description="Acidic residues" evidence="11">
    <location>
        <begin position="279"/>
        <end position="303"/>
    </location>
</feature>
<evidence type="ECO:0000256" key="1">
    <source>
        <dbReference type="ARBA" id="ARBA00004613"/>
    </source>
</evidence>
<evidence type="ECO:0000256" key="10">
    <source>
        <dbReference type="RuleBase" id="RU000354"/>
    </source>
</evidence>
<feature type="region of interest" description="Disordered" evidence="11">
    <location>
        <begin position="273"/>
        <end position="311"/>
    </location>
</feature>
<evidence type="ECO:0000313" key="14">
    <source>
        <dbReference type="RefSeq" id="XP_019620220.1"/>
    </source>
</evidence>
<feature type="compositionally biased region" description="Basic residues" evidence="11">
    <location>
        <begin position="359"/>
        <end position="372"/>
    </location>
</feature>
<evidence type="ECO:0000256" key="4">
    <source>
        <dbReference type="ARBA" id="ARBA00022525"/>
    </source>
</evidence>
<gene>
    <name evidence="14" type="primary">LOC109466818</name>
</gene>
<evidence type="ECO:0000256" key="6">
    <source>
        <dbReference type="ARBA" id="ARBA00022729"/>
    </source>
</evidence>
<dbReference type="InterPro" id="IPR029034">
    <property type="entry name" value="Cystine-knot_cytokine"/>
</dbReference>
<dbReference type="KEGG" id="bbel:109466818"/>
<dbReference type="PROSITE" id="PS51362">
    <property type="entry name" value="TGF_BETA_2"/>
    <property type="match status" value="1"/>
</dbReference>
<proteinExistence type="inferred from homology"/>
<dbReference type="PANTHER" id="PTHR11848">
    <property type="entry name" value="TGF-BETA FAMILY"/>
    <property type="match status" value="1"/>
</dbReference>
<dbReference type="InterPro" id="IPR017948">
    <property type="entry name" value="TGFb_CS"/>
</dbReference>
<dbReference type="OrthoDB" id="5949851at2759"/>
<keyword evidence="9" id="KW-0325">Glycoprotein</keyword>
<dbReference type="InterPro" id="IPR001111">
    <property type="entry name" value="TGF-b_propeptide"/>
</dbReference>
<dbReference type="FunFam" id="2.10.90.10:FF:000026">
    <property type="entry name" value="Nodal homolog 3-A"/>
    <property type="match status" value="1"/>
</dbReference>
<keyword evidence="5" id="KW-0165">Cleavage on pair of basic residues</keyword>
<dbReference type="GO" id="GO:0005125">
    <property type="term" value="F:cytokine activity"/>
    <property type="evidence" value="ECO:0007669"/>
    <property type="project" value="TreeGrafter"/>
</dbReference>
<reference evidence="14" key="1">
    <citation type="submission" date="2025-08" db="UniProtKB">
        <authorList>
            <consortium name="RefSeq"/>
        </authorList>
    </citation>
    <scope>IDENTIFICATION</scope>
    <source>
        <tissue evidence="14">Gonad</tissue>
    </source>
</reference>
<dbReference type="SUPFAM" id="SSF57501">
    <property type="entry name" value="Cystine-knot cytokines"/>
    <property type="match status" value="1"/>
</dbReference>
<evidence type="ECO:0000256" key="5">
    <source>
        <dbReference type="ARBA" id="ARBA00022685"/>
    </source>
</evidence>
<keyword evidence="6" id="KW-0732">Signal</keyword>
<evidence type="ECO:0000256" key="7">
    <source>
        <dbReference type="ARBA" id="ARBA00023030"/>
    </source>
</evidence>
<evidence type="ECO:0000256" key="2">
    <source>
        <dbReference type="ARBA" id="ARBA00006656"/>
    </source>
</evidence>
<comment type="similarity">
    <text evidence="2 10">Belongs to the TGF-beta family.</text>
</comment>